<evidence type="ECO:0000313" key="1">
    <source>
        <dbReference type="EMBL" id="KAG1307302.1"/>
    </source>
</evidence>
<name>A0A9P6X8F4_RHIOR</name>
<gene>
    <name evidence="1" type="ORF">G6F64_006917</name>
</gene>
<dbReference type="Proteomes" id="UP000716291">
    <property type="component" value="Unassembled WGS sequence"/>
</dbReference>
<dbReference type="EMBL" id="JAANQT010000969">
    <property type="protein sequence ID" value="KAG1307302.1"/>
    <property type="molecule type" value="Genomic_DNA"/>
</dbReference>
<accession>A0A9P6X8F4</accession>
<proteinExistence type="predicted"/>
<keyword evidence="2" id="KW-1185">Reference proteome</keyword>
<reference evidence="1" key="1">
    <citation type="journal article" date="2020" name="Microb. Genom.">
        <title>Genetic diversity of clinical and environmental Mucorales isolates obtained from an investigation of mucormycosis cases among solid organ transplant recipients.</title>
        <authorList>
            <person name="Nguyen M.H."/>
            <person name="Kaul D."/>
            <person name="Muto C."/>
            <person name="Cheng S.J."/>
            <person name="Richter R.A."/>
            <person name="Bruno V.M."/>
            <person name="Liu G."/>
            <person name="Beyhan S."/>
            <person name="Sundermann A.J."/>
            <person name="Mounaud S."/>
            <person name="Pasculle A.W."/>
            <person name="Nierman W.C."/>
            <person name="Driscoll E."/>
            <person name="Cumbie R."/>
            <person name="Clancy C.J."/>
            <person name="Dupont C.L."/>
        </authorList>
    </citation>
    <scope>NUCLEOTIDE SEQUENCE</scope>
    <source>
        <strain evidence="1">GL11</strain>
    </source>
</reference>
<sequence>MDETSREHTKPLEMTTTPRVQQTLVLKTTTVNQNPILDRSPKPQWMSPKLRSVWISKDRGRQLTRLTDGSSEGPRTWLEGLYDAQVGYGDGQPGPADFERDGFNKRHRRMEPCDLRTLSLSHLMPRHIPSCLHSRPTPSVALSPFLFSHPSIARHHERSPRELSGDRSDVAESARLRTTFLHPSLSLQGAMMTSTRSAQLQPDVTETQDLFLARATWGTAVKRTGWGFRTGRPNGSRRPYQALLAHCRQLSHQIEPSQGSRTAQRIMSLTREGGDQDPCLERVKTAAEGQDEPRLASGV</sequence>
<dbReference type="OrthoDB" id="10274689at2759"/>
<organism evidence="1 2">
    <name type="scientific">Rhizopus oryzae</name>
    <name type="common">Mucormycosis agent</name>
    <name type="synonym">Rhizopus arrhizus var. delemar</name>
    <dbReference type="NCBI Taxonomy" id="64495"/>
    <lineage>
        <taxon>Eukaryota</taxon>
        <taxon>Fungi</taxon>
        <taxon>Fungi incertae sedis</taxon>
        <taxon>Mucoromycota</taxon>
        <taxon>Mucoromycotina</taxon>
        <taxon>Mucoromycetes</taxon>
        <taxon>Mucorales</taxon>
        <taxon>Mucorineae</taxon>
        <taxon>Rhizopodaceae</taxon>
        <taxon>Rhizopus</taxon>
    </lineage>
</organism>
<comment type="caution">
    <text evidence="1">The sequence shown here is derived from an EMBL/GenBank/DDBJ whole genome shotgun (WGS) entry which is preliminary data.</text>
</comment>
<dbReference type="AlphaFoldDB" id="A0A9P6X8F4"/>
<protein>
    <submittedName>
        <fullName evidence="1">Uncharacterized protein</fullName>
    </submittedName>
</protein>
<evidence type="ECO:0000313" key="2">
    <source>
        <dbReference type="Proteomes" id="UP000716291"/>
    </source>
</evidence>